<evidence type="ECO:0000313" key="2">
    <source>
        <dbReference type="Proteomes" id="UP000190648"/>
    </source>
</evidence>
<dbReference type="CDD" id="cd00030">
    <property type="entry name" value="C2"/>
    <property type="match status" value="1"/>
</dbReference>
<organism evidence="1 2">
    <name type="scientific">Patagioenas fasciata monilis</name>
    <dbReference type="NCBI Taxonomy" id="372326"/>
    <lineage>
        <taxon>Eukaryota</taxon>
        <taxon>Metazoa</taxon>
        <taxon>Chordata</taxon>
        <taxon>Craniata</taxon>
        <taxon>Vertebrata</taxon>
        <taxon>Euteleostomi</taxon>
        <taxon>Archelosauria</taxon>
        <taxon>Archosauria</taxon>
        <taxon>Dinosauria</taxon>
        <taxon>Saurischia</taxon>
        <taxon>Theropoda</taxon>
        <taxon>Coelurosauria</taxon>
        <taxon>Aves</taxon>
        <taxon>Neognathae</taxon>
        <taxon>Neoaves</taxon>
        <taxon>Columbimorphae</taxon>
        <taxon>Columbiformes</taxon>
        <taxon>Columbidae</taxon>
        <taxon>Patagioenas</taxon>
    </lineage>
</organism>
<proteinExistence type="predicted"/>
<dbReference type="SUPFAM" id="SSF49562">
    <property type="entry name" value="C2 domain (Calcium/lipid-binding domain, CaLB)"/>
    <property type="match status" value="1"/>
</dbReference>
<comment type="caution">
    <text evidence="1">The sequence shown here is derived from an EMBL/GenBank/DDBJ whole genome shotgun (WGS) entry which is preliminary data.</text>
</comment>
<dbReference type="Proteomes" id="UP000190648">
    <property type="component" value="Unassembled WGS sequence"/>
</dbReference>
<evidence type="ECO:0000313" key="1">
    <source>
        <dbReference type="EMBL" id="OPJ71441.1"/>
    </source>
</evidence>
<accession>A0A1V4JGW8</accession>
<dbReference type="OrthoDB" id="72772at2759"/>
<dbReference type="STRING" id="372326.A0A1V4JGW8"/>
<sequence length="91" mass="10262">MSSAAGPAALPPGSATRALHVELPSQQRRLRHLRNIAARNIINKNGYRLLDTYFTLHLCDNTKIYKEFYKSEVIKNSLGTFYVTLLGVQID</sequence>
<dbReference type="EMBL" id="LSYS01007551">
    <property type="protein sequence ID" value="OPJ71441.1"/>
    <property type="molecule type" value="Genomic_DNA"/>
</dbReference>
<dbReference type="AlphaFoldDB" id="A0A1V4JGW8"/>
<protein>
    <submittedName>
        <fullName evidence="1">Uncharacterized protein</fullName>
    </submittedName>
</protein>
<name>A0A1V4JGW8_PATFA</name>
<gene>
    <name evidence="1" type="ORF">AV530_010207</name>
</gene>
<dbReference type="InterPro" id="IPR035892">
    <property type="entry name" value="C2_domain_sf"/>
</dbReference>
<keyword evidence="2" id="KW-1185">Reference proteome</keyword>
<reference evidence="1 2" key="1">
    <citation type="submission" date="2016-02" db="EMBL/GenBank/DDBJ databases">
        <title>Band-tailed pigeon sequencing and assembly.</title>
        <authorList>
            <person name="Soares A.E."/>
            <person name="Novak B.J."/>
            <person name="Rice E.S."/>
            <person name="O'Connell B."/>
            <person name="Chang D."/>
            <person name="Weber S."/>
            <person name="Shapiro B."/>
        </authorList>
    </citation>
    <scope>NUCLEOTIDE SEQUENCE [LARGE SCALE GENOMIC DNA]</scope>
    <source>
        <strain evidence="1">BTP2013</strain>
        <tissue evidence="1">Blood</tissue>
    </source>
</reference>